<proteinExistence type="predicted"/>
<name>A0A4U9WAG9_SERFO</name>
<reference evidence="1" key="1">
    <citation type="submission" date="2019-05" db="EMBL/GenBank/DDBJ databases">
        <authorList>
            <consortium name="Pathogen Informatics"/>
        </authorList>
    </citation>
    <scope>NUCLEOTIDE SEQUENCE [LARGE SCALE GENOMIC DNA]</scope>
    <source>
        <strain evidence="1">NCTC12965</strain>
    </source>
</reference>
<dbReference type="AlphaFoldDB" id="A0A4U9WAG9"/>
<gene>
    <name evidence="1" type="ORF">NCTC12965_07132</name>
</gene>
<organism evidence="1">
    <name type="scientific">Serratia fonticola</name>
    <dbReference type="NCBI Taxonomy" id="47917"/>
    <lineage>
        <taxon>Bacteria</taxon>
        <taxon>Pseudomonadati</taxon>
        <taxon>Pseudomonadota</taxon>
        <taxon>Gammaproteobacteria</taxon>
        <taxon>Enterobacterales</taxon>
        <taxon>Yersiniaceae</taxon>
        <taxon>Serratia</taxon>
    </lineage>
</organism>
<evidence type="ECO:0000313" key="1">
    <source>
        <dbReference type="EMBL" id="VTR56010.1"/>
    </source>
</evidence>
<sequence length="31" mass="3166">MREGLIGGLQMVAVPDFGSVRLPLPVGEGLG</sequence>
<protein>
    <submittedName>
        <fullName evidence="1">Uncharacterized protein</fullName>
    </submittedName>
</protein>
<accession>A0A4U9WAG9</accession>
<dbReference type="EMBL" id="CABEEZ010000133">
    <property type="protein sequence ID" value="VTR56010.1"/>
    <property type="molecule type" value="Genomic_DNA"/>
</dbReference>